<organism evidence="1 2">
    <name type="scientific">Mytilus coruscus</name>
    <name type="common">Sea mussel</name>
    <dbReference type="NCBI Taxonomy" id="42192"/>
    <lineage>
        <taxon>Eukaryota</taxon>
        <taxon>Metazoa</taxon>
        <taxon>Spiralia</taxon>
        <taxon>Lophotrochozoa</taxon>
        <taxon>Mollusca</taxon>
        <taxon>Bivalvia</taxon>
        <taxon>Autobranchia</taxon>
        <taxon>Pteriomorphia</taxon>
        <taxon>Mytilida</taxon>
        <taxon>Mytiloidea</taxon>
        <taxon>Mytilidae</taxon>
        <taxon>Mytilinae</taxon>
        <taxon>Mytilus</taxon>
    </lineage>
</organism>
<proteinExistence type="predicted"/>
<sequence>MFIITESATMSISSALYRYICHNIVGTEEHVKTIRMMNTIRDHLSTIRQETILTSGSFGEGLEMKGSDLDVMHVLKRFEVLEDTNVHINRSITYFMMATEDAHPGFTQLRLVHSNSRSTVQLCEEIGNENFLSGVLFKQHFMDEYFSTVHGPCISDKNKEFDLAYCLHSKSWVTPSKSWLKR</sequence>
<name>A0A6J8DNC8_MYTCO</name>
<dbReference type="Proteomes" id="UP000507470">
    <property type="component" value="Unassembled WGS sequence"/>
</dbReference>
<reference evidence="1 2" key="1">
    <citation type="submission" date="2020-06" db="EMBL/GenBank/DDBJ databases">
        <authorList>
            <person name="Li R."/>
            <person name="Bekaert M."/>
        </authorList>
    </citation>
    <scope>NUCLEOTIDE SEQUENCE [LARGE SCALE GENOMIC DNA]</scope>
    <source>
        <strain evidence="2">wild</strain>
    </source>
</reference>
<dbReference type="OrthoDB" id="6141187at2759"/>
<accession>A0A6J8DNC8</accession>
<evidence type="ECO:0000313" key="1">
    <source>
        <dbReference type="EMBL" id="CAC5409031.1"/>
    </source>
</evidence>
<gene>
    <name evidence="1" type="ORF">MCOR_42362</name>
</gene>
<keyword evidence="2" id="KW-1185">Reference proteome</keyword>
<dbReference type="EMBL" id="CACVKT020007622">
    <property type="protein sequence ID" value="CAC5409031.1"/>
    <property type="molecule type" value="Genomic_DNA"/>
</dbReference>
<dbReference type="AlphaFoldDB" id="A0A6J8DNC8"/>
<evidence type="ECO:0000313" key="2">
    <source>
        <dbReference type="Proteomes" id="UP000507470"/>
    </source>
</evidence>
<protein>
    <submittedName>
        <fullName evidence="1">Uncharacterized protein</fullName>
    </submittedName>
</protein>